<dbReference type="AlphaFoldDB" id="A5HIF9"/>
<dbReference type="InterPro" id="IPR015621">
    <property type="entry name" value="IL-1_rcpt_fam"/>
</dbReference>
<protein>
    <submittedName>
        <fullName evidence="11">Interleukin-1 receptor type II</fullName>
    </submittedName>
</protein>
<dbReference type="Gene3D" id="2.60.40.10">
    <property type="entry name" value="Immunoglobulins"/>
    <property type="match status" value="3"/>
</dbReference>
<dbReference type="InterPro" id="IPR004074">
    <property type="entry name" value="IL-1_rcpt_I/II-typ"/>
</dbReference>
<dbReference type="EMBL" id="EF530037">
    <property type="protein sequence ID" value="ABP99035.1"/>
    <property type="molecule type" value="mRNA"/>
</dbReference>
<feature type="chain" id="PRO_5002683910" evidence="9">
    <location>
        <begin position="17"/>
        <end position="420"/>
    </location>
</feature>
<keyword evidence="2 9" id="KW-0732">Signal</keyword>
<dbReference type="PROSITE" id="PS50835">
    <property type="entry name" value="IG_LIKE"/>
    <property type="match status" value="2"/>
</dbReference>
<dbReference type="SUPFAM" id="SSF48726">
    <property type="entry name" value="Immunoglobulin"/>
    <property type="match status" value="3"/>
</dbReference>
<evidence type="ECO:0000256" key="4">
    <source>
        <dbReference type="ARBA" id="ARBA00023157"/>
    </source>
</evidence>
<dbReference type="SMART" id="SM00409">
    <property type="entry name" value="IG"/>
    <property type="match status" value="2"/>
</dbReference>
<keyword evidence="8" id="KW-1133">Transmembrane helix</keyword>
<evidence type="ECO:0000256" key="5">
    <source>
        <dbReference type="ARBA" id="ARBA00023180"/>
    </source>
</evidence>
<sequence>MVFWAVMFAVVVVVCGKPWSTPLPMKDGCLLVTPEVEQFRVGGEAVIISFPVFKSVLRFLNIALPTARFLITKDNETEGVANKRDGRVQQREKQLWLLPAQASDSGEYMCTYRNETYCITGKITLKVFESGSVDIEKVSYSISATVGERLTFRCPLLSDFNSTNRLIEWYKENSSTAFQSGRAGSLRQDSANLRIPAVSRSHAGMYTCQLQVLIDQQQYKVSRVVLLHVQGPDPEISTSAPDVTVTSDPERSSTYSTDHASPPVIVSPLNGSIFESPHGSGLELWCTVLTGCHQADSTEVKWLVNSQSVDSSYLDERAMQGGRRVTKVTGGCQIELRLVVVGITEEDVKTELKCVTQNQAGRQEVVARLHLEDSTFTWLVVAAVAMSCFLCVVSVFLYVLFKPKSKRKLDYILARQNSTF</sequence>
<reference evidence="11" key="2">
    <citation type="journal article" date="2010" name="Comp. Biochem. Physiol. B, Biochem. Mol. Biol.">
        <title>Cloning and characterization of type II interleukin-1 receptor cDNA from Japanese flounder (Paralichthys olivaceus).</title>
        <authorList>
            <person name="Fan Y."/>
            <person name="Li S."/>
            <person name="Qi J."/>
            <person name="Zeng L."/>
            <person name="Zhong Q."/>
            <person name="Zhang Q."/>
        </authorList>
    </citation>
    <scope>NUCLEOTIDE SEQUENCE</scope>
</reference>
<evidence type="ECO:0000256" key="6">
    <source>
        <dbReference type="ARBA" id="ARBA00023319"/>
    </source>
</evidence>
<evidence type="ECO:0000256" key="7">
    <source>
        <dbReference type="SAM" id="MobiDB-lite"/>
    </source>
</evidence>
<feature type="transmembrane region" description="Helical" evidence="8">
    <location>
        <begin position="376"/>
        <end position="401"/>
    </location>
</feature>
<dbReference type="InterPro" id="IPR036179">
    <property type="entry name" value="Ig-like_dom_sf"/>
</dbReference>
<feature type="compositionally biased region" description="Polar residues" evidence="7">
    <location>
        <begin position="236"/>
        <end position="259"/>
    </location>
</feature>
<dbReference type="GO" id="GO:0004908">
    <property type="term" value="F:interleukin-1 receptor activity"/>
    <property type="evidence" value="ECO:0007669"/>
    <property type="project" value="InterPro"/>
</dbReference>
<feature type="domain" description="Ig-like" evidence="10">
    <location>
        <begin position="262"/>
        <end position="370"/>
    </location>
</feature>
<organism evidence="11">
    <name type="scientific">Paralichthys olivaceus</name>
    <name type="common">Bastard halibut</name>
    <name type="synonym">Hippoglossus olivaceus</name>
    <dbReference type="NCBI Taxonomy" id="8255"/>
    <lineage>
        <taxon>Eukaryota</taxon>
        <taxon>Metazoa</taxon>
        <taxon>Chordata</taxon>
        <taxon>Craniata</taxon>
        <taxon>Vertebrata</taxon>
        <taxon>Euteleostomi</taxon>
        <taxon>Actinopterygii</taxon>
        <taxon>Neopterygii</taxon>
        <taxon>Teleostei</taxon>
        <taxon>Neoteleostei</taxon>
        <taxon>Acanthomorphata</taxon>
        <taxon>Carangaria</taxon>
        <taxon>Pleuronectiformes</taxon>
        <taxon>Pleuronectoidei</taxon>
        <taxon>Paralichthyidae</taxon>
        <taxon>Paralichthys</taxon>
    </lineage>
</organism>
<keyword evidence="6" id="KW-0393">Immunoglobulin domain</keyword>
<evidence type="ECO:0000256" key="2">
    <source>
        <dbReference type="ARBA" id="ARBA00022729"/>
    </source>
</evidence>
<dbReference type="PRINTS" id="PR01536">
    <property type="entry name" value="INTRLKN1R12F"/>
</dbReference>
<dbReference type="SMART" id="SM00408">
    <property type="entry name" value="IGc2"/>
    <property type="match status" value="1"/>
</dbReference>
<keyword evidence="3" id="KW-0677">Repeat</keyword>
<dbReference type="InterPro" id="IPR003598">
    <property type="entry name" value="Ig_sub2"/>
</dbReference>
<evidence type="ECO:0000256" key="3">
    <source>
        <dbReference type="ARBA" id="ARBA00022737"/>
    </source>
</evidence>
<keyword evidence="11" id="KW-0675">Receptor</keyword>
<comment type="similarity">
    <text evidence="1">Belongs to the interleukin-1 receptor family.</text>
</comment>
<keyword evidence="4" id="KW-1015">Disulfide bond</keyword>
<feature type="region of interest" description="Disordered" evidence="7">
    <location>
        <begin position="236"/>
        <end position="260"/>
    </location>
</feature>
<evidence type="ECO:0000256" key="8">
    <source>
        <dbReference type="SAM" id="Phobius"/>
    </source>
</evidence>
<accession>A5HIF9</accession>
<dbReference type="InterPro" id="IPR013783">
    <property type="entry name" value="Ig-like_fold"/>
</dbReference>
<evidence type="ECO:0000256" key="1">
    <source>
        <dbReference type="ARBA" id="ARBA00009752"/>
    </source>
</evidence>
<dbReference type="PANTHER" id="PTHR11890:SF18">
    <property type="entry name" value="LYMPHOCYTE ACTIVATION GENE 3 PROTEIN"/>
    <property type="match status" value="1"/>
</dbReference>
<evidence type="ECO:0000259" key="10">
    <source>
        <dbReference type="PROSITE" id="PS50835"/>
    </source>
</evidence>
<evidence type="ECO:0000256" key="9">
    <source>
        <dbReference type="SAM" id="SignalP"/>
    </source>
</evidence>
<dbReference type="InterPro" id="IPR007110">
    <property type="entry name" value="Ig-like_dom"/>
</dbReference>
<keyword evidence="8" id="KW-0472">Membrane</keyword>
<name>A5HIF9_PAROL</name>
<dbReference type="Pfam" id="PF13927">
    <property type="entry name" value="Ig_3"/>
    <property type="match status" value="1"/>
</dbReference>
<evidence type="ECO:0000313" key="11">
    <source>
        <dbReference type="EMBL" id="ABP99035.1"/>
    </source>
</evidence>
<keyword evidence="8" id="KW-0812">Transmembrane</keyword>
<dbReference type="InterPro" id="IPR003599">
    <property type="entry name" value="Ig_sub"/>
</dbReference>
<reference evidence="11" key="1">
    <citation type="submission" date="2007-03" db="EMBL/GenBank/DDBJ databases">
        <authorList>
            <person name="Fan Y.D."/>
            <person name="Zhang Q.Q."/>
            <person name="Qi J."/>
        </authorList>
    </citation>
    <scope>NUCLEOTIDE SEQUENCE</scope>
</reference>
<dbReference type="PANTHER" id="PTHR11890">
    <property type="entry name" value="INTERLEUKIN-1 RECEPTOR FAMILY MEMBER"/>
    <property type="match status" value="1"/>
</dbReference>
<feature type="domain" description="Ig-like" evidence="10">
    <location>
        <begin position="136"/>
        <end position="222"/>
    </location>
</feature>
<keyword evidence="5" id="KW-0325">Glycoprotein</keyword>
<proteinExistence type="evidence at transcript level"/>
<feature type="signal peptide" evidence="9">
    <location>
        <begin position="1"/>
        <end position="16"/>
    </location>
</feature>